<dbReference type="AlphaFoldDB" id="A0A1W4WI26"/>
<dbReference type="GO" id="GO:0003723">
    <property type="term" value="F:RNA binding"/>
    <property type="evidence" value="ECO:0007669"/>
    <property type="project" value="TreeGrafter"/>
</dbReference>
<keyword evidence="8" id="KW-1185">Reference proteome</keyword>
<evidence type="ECO:0000256" key="6">
    <source>
        <dbReference type="SAM" id="MobiDB-lite"/>
    </source>
</evidence>
<dbReference type="GO" id="GO:0008270">
    <property type="term" value="F:zinc ion binding"/>
    <property type="evidence" value="ECO:0007669"/>
    <property type="project" value="UniProtKB-KW"/>
</dbReference>
<dbReference type="InParanoid" id="A0A1W4WI26"/>
<feature type="domain" description="PSP proline-rich" evidence="7">
    <location>
        <begin position="323"/>
        <end position="375"/>
    </location>
</feature>
<keyword evidence="4" id="KW-0862">Zinc</keyword>
<dbReference type="STRING" id="224129.A0A1W4WI26"/>
<evidence type="ECO:0000256" key="4">
    <source>
        <dbReference type="ARBA" id="ARBA00022833"/>
    </source>
</evidence>
<dbReference type="InterPro" id="IPR006568">
    <property type="entry name" value="PSP_pro-rich"/>
</dbReference>
<dbReference type="PANTHER" id="PTHR13316:SF0">
    <property type="entry name" value="ZINC FINGER CCHC DOMAIN-CONTAINING PROTEIN 8"/>
    <property type="match status" value="1"/>
</dbReference>
<dbReference type="GeneID" id="108733119"/>
<dbReference type="SMART" id="SM00581">
    <property type="entry name" value="PSP"/>
    <property type="match status" value="1"/>
</dbReference>
<dbReference type="Proteomes" id="UP000192223">
    <property type="component" value="Unplaced"/>
</dbReference>
<dbReference type="RefSeq" id="XP_018319670.1">
    <property type="nucleotide sequence ID" value="XM_018464168.2"/>
</dbReference>
<organism evidence="8 9">
    <name type="scientific">Agrilus planipennis</name>
    <name type="common">Emerald ash borer</name>
    <name type="synonym">Agrilus marcopoli</name>
    <dbReference type="NCBI Taxonomy" id="224129"/>
    <lineage>
        <taxon>Eukaryota</taxon>
        <taxon>Metazoa</taxon>
        <taxon>Ecdysozoa</taxon>
        <taxon>Arthropoda</taxon>
        <taxon>Hexapoda</taxon>
        <taxon>Insecta</taxon>
        <taxon>Pterygota</taxon>
        <taxon>Neoptera</taxon>
        <taxon>Endopterygota</taxon>
        <taxon>Coleoptera</taxon>
        <taxon>Polyphaga</taxon>
        <taxon>Elateriformia</taxon>
        <taxon>Buprestoidea</taxon>
        <taxon>Buprestidae</taxon>
        <taxon>Agrilinae</taxon>
        <taxon>Agrilus</taxon>
    </lineage>
</organism>
<evidence type="ECO:0000256" key="2">
    <source>
        <dbReference type="ARBA" id="ARBA00022723"/>
    </source>
</evidence>
<dbReference type="Pfam" id="PF04046">
    <property type="entry name" value="PSP"/>
    <property type="match status" value="1"/>
</dbReference>
<evidence type="ECO:0000259" key="7">
    <source>
        <dbReference type="SMART" id="SM00581"/>
    </source>
</evidence>
<feature type="region of interest" description="Disordered" evidence="6">
    <location>
        <begin position="579"/>
        <end position="623"/>
    </location>
</feature>
<dbReference type="OrthoDB" id="8026949at2759"/>
<keyword evidence="3" id="KW-0863">Zinc-finger</keyword>
<evidence type="ECO:0000256" key="3">
    <source>
        <dbReference type="ARBA" id="ARBA00022771"/>
    </source>
</evidence>
<evidence type="ECO:0000313" key="9">
    <source>
        <dbReference type="RefSeq" id="XP_018319670.1"/>
    </source>
</evidence>
<evidence type="ECO:0000313" key="8">
    <source>
        <dbReference type="Proteomes" id="UP000192223"/>
    </source>
</evidence>
<feature type="compositionally biased region" description="Low complexity" evidence="6">
    <location>
        <begin position="579"/>
        <end position="621"/>
    </location>
</feature>
<proteinExistence type="predicted"/>
<gene>
    <name evidence="9" type="primary">LOC108733119</name>
</gene>
<dbReference type="KEGG" id="apln:108733119"/>
<dbReference type="PANTHER" id="PTHR13316">
    <property type="entry name" value="ZINC FINGER, CCHC DOMAIN CONTAINING 8"/>
    <property type="match status" value="1"/>
</dbReference>
<protein>
    <submittedName>
        <fullName evidence="9">Uncharacterized protein LOC108733119</fullName>
    </submittedName>
</protein>
<evidence type="ECO:0000256" key="5">
    <source>
        <dbReference type="ARBA" id="ARBA00023242"/>
    </source>
</evidence>
<name>A0A1W4WI26_AGRPL</name>
<accession>A0A1W4WI26</accession>
<comment type="subcellular location">
    <subcellularLocation>
        <location evidence="1">Nucleus</location>
    </subcellularLocation>
</comment>
<dbReference type="GO" id="GO:0071013">
    <property type="term" value="C:catalytic step 2 spliceosome"/>
    <property type="evidence" value="ECO:0007669"/>
    <property type="project" value="TreeGrafter"/>
</dbReference>
<evidence type="ECO:0000256" key="1">
    <source>
        <dbReference type="ARBA" id="ARBA00004123"/>
    </source>
</evidence>
<reference evidence="9" key="1">
    <citation type="submission" date="2025-08" db="UniProtKB">
        <authorList>
            <consortium name="RefSeq"/>
        </authorList>
    </citation>
    <scope>IDENTIFICATION</scope>
    <source>
        <tissue evidence="9">Entire body</tissue>
    </source>
</reference>
<dbReference type="InterPro" id="IPR052115">
    <property type="entry name" value="NEXT_complex_subunit_ZCCHC8"/>
</dbReference>
<keyword evidence="5" id="KW-0539">Nucleus</keyword>
<sequence>MADVNKEENFINGKNDMDIAVYSLISENTTTLSSHKEDNMEIENVNSLKNEVIEFHNSLSETTDSNAVVGNAEGNQEVTAEDIKLPIQVKCEKVEKKEYNVDDASNLNNAVIKNAEDNQDLMVDIKLPIQVKCEKTEVEKSDVDKASNLKSEPFVKLQFRNAEAYEQLSEILLTLLTTMGFTFKEEKLNFSIDFFETESINNSPDLDKLKISKKKKRKRKKSKDEGDGFFVLDTTPSLTTQREKILKYESKFNIQNVTEKNDENASDSTLCVSAANSCFNCSENHNLKDCPLPRDNAKINHARLKFRNTPKNGRYHLEDDQKYSHLKPGQLTDNLRKALGLHRDQLPDYIYRMRRLGYPPGWLEEAQIVHSDLTVYDFDGKNVITNKKTRPFVDPEKIIDYPGFNVPLDKGFRDEFRDFGVPPYSEKFSKEVMLQHIKILEEREQDNLNTEDMEFESIMPEEDLSPVKDMIVNSIEKEIELPSLTELESKKNQLLAELNDNTNGSTTSGITVDEISSEDNRMPVGKEKEVTIEMRMRKITNVSVSENGKITHHTLEEPTESISMEMIGRRSISGITSLSQTETISSSQTETTSSSQAETTSSSQAETTSSSQAETTSSSQAVHKLRRQAVRKLRRQAVHKLRRQAVRKLRRQVVRKLRRQIVRKLKLR</sequence>
<keyword evidence="2" id="KW-0479">Metal-binding</keyword>